<accession>A0AAW1L682</accession>
<reference evidence="1 2" key="1">
    <citation type="journal article" date="2024" name="BMC Genomics">
        <title>De novo assembly and annotation of Popillia japonica's genome with initial clues to its potential as an invasive pest.</title>
        <authorList>
            <person name="Cucini C."/>
            <person name="Boschi S."/>
            <person name="Funari R."/>
            <person name="Cardaioli E."/>
            <person name="Iannotti N."/>
            <person name="Marturano G."/>
            <person name="Paoli F."/>
            <person name="Bruttini M."/>
            <person name="Carapelli A."/>
            <person name="Frati F."/>
            <person name="Nardi F."/>
        </authorList>
    </citation>
    <scope>NUCLEOTIDE SEQUENCE [LARGE SCALE GENOMIC DNA]</scope>
    <source>
        <strain evidence="1">DMR45628</strain>
    </source>
</reference>
<dbReference type="AlphaFoldDB" id="A0AAW1L682"/>
<dbReference type="EMBL" id="JASPKY010000165">
    <property type="protein sequence ID" value="KAK9728956.1"/>
    <property type="molecule type" value="Genomic_DNA"/>
</dbReference>
<evidence type="ECO:0000313" key="1">
    <source>
        <dbReference type="EMBL" id="KAK9728956.1"/>
    </source>
</evidence>
<gene>
    <name evidence="1" type="ORF">QE152_g16930</name>
</gene>
<name>A0AAW1L682_POPJA</name>
<organism evidence="1 2">
    <name type="scientific">Popillia japonica</name>
    <name type="common">Japanese beetle</name>
    <dbReference type="NCBI Taxonomy" id="7064"/>
    <lineage>
        <taxon>Eukaryota</taxon>
        <taxon>Metazoa</taxon>
        <taxon>Ecdysozoa</taxon>
        <taxon>Arthropoda</taxon>
        <taxon>Hexapoda</taxon>
        <taxon>Insecta</taxon>
        <taxon>Pterygota</taxon>
        <taxon>Neoptera</taxon>
        <taxon>Endopterygota</taxon>
        <taxon>Coleoptera</taxon>
        <taxon>Polyphaga</taxon>
        <taxon>Scarabaeiformia</taxon>
        <taxon>Scarabaeidae</taxon>
        <taxon>Rutelinae</taxon>
        <taxon>Popillia</taxon>
    </lineage>
</organism>
<protein>
    <submittedName>
        <fullName evidence="1">Uncharacterized protein</fullName>
    </submittedName>
</protein>
<comment type="caution">
    <text evidence="1">The sequence shown here is derived from an EMBL/GenBank/DDBJ whole genome shotgun (WGS) entry which is preliminary data.</text>
</comment>
<proteinExistence type="predicted"/>
<keyword evidence="2" id="KW-1185">Reference proteome</keyword>
<dbReference type="Proteomes" id="UP001458880">
    <property type="component" value="Unassembled WGS sequence"/>
</dbReference>
<evidence type="ECO:0000313" key="2">
    <source>
        <dbReference type="Proteomes" id="UP001458880"/>
    </source>
</evidence>
<sequence length="119" mass="13984">MVWVNERSVRCVLYLLTRDPKSIRLAVCERLDEVKLDYQGKNLICPFELRFCYITMMGHAQLHKPKTNCTKLFDKRREYLPFSRDLSPSDYHMFGPVKEELGGHHFDDDEGVPLIACTF</sequence>